<keyword evidence="4 6" id="KW-0472">Membrane</keyword>
<feature type="transmembrane region" description="Helical" evidence="6">
    <location>
        <begin position="161"/>
        <end position="182"/>
    </location>
</feature>
<evidence type="ECO:0000256" key="6">
    <source>
        <dbReference type="SAM" id="Phobius"/>
    </source>
</evidence>
<sequence length="382" mass="40897">MADDCGSTCPVAGGFYSYSPNVGGNVVLMAAFALLLPFVLYLGYRFRVTLFTAILATGLLLDVLGFAGRVLLHRVRDSQAYFTLSLLGTAMGPTFTTAAVILVLPHVLTIYGEALSPCRPILAESFSCGLTLVALVVQLVGIVLVAYGLNGVTRMQSAGIVAGGLAVQAVALLGAMVVYLWFMLGLNSGQGLPDEKHAAVYLAPRFERFLRGMEIATTLLLAYSIYRAIDMAGGVDGGLFQNEAAFMVVTGAVPLAACILLTVFHPGAVYGPSWEQTSPRRPKRRIPPPIQHYITNTHRAYDPNIRKQFSPNSPRTARSSYPPKMPSGSPGLPSNPRPSYKPPSPMIPSPKSAAATSERYGDGSERSKSQLPKNMVDSEALW</sequence>
<protein>
    <recommendedName>
        <fullName evidence="9">Sphingoid long-chain base transporter RSB1</fullName>
    </recommendedName>
</protein>
<evidence type="ECO:0000313" key="7">
    <source>
        <dbReference type="EMBL" id="KND88894.1"/>
    </source>
</evidence>
<feature type="region of interest" description="Disordered" evidence="5">
    <location>
        <begin position="301"/>
        <end position="382"/>
    </location>
</feature>
<evidence type="ECO:0000256" key="1">
    <source>
        <dbReference type="ARBA" id="ARBA00004141"/>
    </source>
</evidence>
<evidence type="ECO:0000313" key="8">
    <source>
        <dbReference type="Proteomes" id="UP000036947"/>
    </source>
</evidence>
<keyword evidence="8" id="KW-1185">Reference proteome</keyword>
<dbReference type="AlphaFoldDB" id="A0A0L0N4F3"/>
<feature type="compositionally biased region" description="Polar residues" evidence="5">
    <location>
        <begin position="307"/>
        <end position="319"/>
    </location>
</feature>
<evidence type="ECO:0000256" key="5">
    <source>
        <dbReference type="SAM" id="MobiDB-lite"/>
    </source>
</evidence>
<dbReference type="GO" id="GO:0005886">
    <property type="term" value="C:plasma membrane"/>
    <property type="evidence" value="ECO:0007669"/>
    <property type="project" value="TreeGrafter"/>
</dbReference>
<feature type="transmembrane region" description="Helical" evidence="6">
    <location>
        <begin position="129"/>
        <end position="149"/>
    </location>
</feature>
<comment type="caution">
    <text evidence="7">The sequence shown here is derived from an EMBL/GenBank/DDBJ whole genome shotgun (WGS) entry which is preliminary data.</text>
</comment>
<dbReference type="EMBL" id="LFRF01000022">
    <property type="protein sequence ID" value="KND88894.1"/>
    <property type="molecule type" value="Genomic_DNA"/>
</dbReference>
<name>A0A0L0N4F3_TOLOC</name>
<dbReference type="PANTHER" id="PTHR31465:SF9">
    <property type="entry name" value="SPHINGOID LONG-CHAIN BASE TRANSPORTER RSB1"/>
    <property type="match status" value="1"/>
</dbReference>
<dbReference type="Pfam" id="PF04479">
    <property type="entry name" value="RTA1"/>
    <property type="match status" value="1"/>
</dbReference>
<feature type="compositionally biased region" description="Pro residues" evidence="5">
    <location>
        <begin position="333"/>
        <end position="348"/>
    </location>
</feature>
<comment type="subcellular location">
    <subcellularLocation>
        <location evidence="1">Membrane</location>
        <topology evidence="1">Multi-pass membrane protein</topology>
    </subcellularLocation>
</comment>
<feature type="transmembrane region" description="Helical" evidence="6">
    <location>
        <begin position="244"/>
        <end position="264"/>
    </location>
</feature>
<gene>
    <name evidence="7" type="ORF">TOPH_06424</name>
</gene>
<feature type="transmembrane region" description="Helical" evidence="6">
    <location>
        <begin position="50"/>
        <end position="72"/>
    </location>
</feature>
<evidence type="ECO:0000256" key="2">
    <source>
        <dbReference type="ARBA" id="ARBA00022692"/>
    </source>
</evidence>
<keyword evidence="2 6" id="KW-0812">Transmembrane</keyword>
<dbReference type="InterPro" id="IPR007568">
    <property type="entry name" value="RTA1"/>
</dbReference>
<dbReference type="PANTHER" id="PTHR31465">
    <property type="entry name" value="PROTEIN RTA1-RELATED"/>
    <property type="match status" value="1"/>
</dbReference>
<feature type="transmembrane region" description="Helical" evidence="6">
    <location>
        <begin position="84"/>
        <end position="109"/>
    </location>
</feature>
<dbReference type="GO" id="GO:0000324">
    <property type="term" value="C:fungal-type vacuole"/>
    <property type="evidence" value="ECO:0007669"/>
    <property type="project" value="TreeGrafter"/>
</dbReference>
<keyword evidence="3 6" id="KW-1133">Transmembrane helix</keyword>
<evidence type="ECO:0000256" key="4">
    <source>
        <dbReference type="ARBA" id="ARBA00023136"/>
    </source>
</evidence>
<organism evidence="7 8">
    <name type="scientific">Tolypocladium ophioglossoides (strain CBS 100239)</name>
    <name type="common">Snaketongue truffleclub</name>
    <name type="synonym">Elaphocordyceps ophioglossoides</name>
    <dbReference type="NCBI Taxonomy" id="1163406"/>
    <lineage>
        <taxon>Eukaryota</taxon>
        <taxon>Fungi</taxon>
        <taxon>Dikarya</taxon>
        <taxon>Ascomycota</taxon>
        <taxon>Pezizomycotina</taxon>
        <taxon>Sordariomycetes</taxon>
        <taxon>Hypocreomycetidae</taxon>
        <taxon>Hypocreales</taxon>
        <taxon>Ophiocordycipitaceae</taxon>
        <taxon>Tolypocladium</taxon>
    </lineage>
</organism>
<feature type="transmembrane region" description="Helical" evidence="6">
    <location>
        <begin position="26"/>
        <end position="44"/>
    </location>
</feature>
<dbReference type="OrthoDB" id="3358017at2759"/>
<dbReference type="STRING" id="1163406.A0A0L0N4F3"/>
<reference evidence="7 8" key="1">
    <citation type="journal article" date="2015" name="BMC Genomics">
        <title>The genome of the truffle-parasite Tolypocladium ophioglossoides and the evolution of antifungal peptaibiotics.</title>
        <authorList>
            <person name="Quandt C.A."/>
            <person name="Bushley K.E."/>
            <person name="Spatafora J.W."/>
        </authorList>
    </citation>
    <scope>NUCLEOTIDE SEQUENCE [LARGE SCALE GENOMIC DNA]</scope>
    <source>
        <strain evidence="7 8">CBS 100239</strain>
    </source>
</reference>
<feature type="compositionally biased region" description="Basic and acidic residues" evidence="5">
    <location>
        <begin position="359"/>
        <end position="368"/>
    </location>
</feature>
<accession>A0A0L0N4F3</accession>
<proteinExistence type="predicted"/>
<evidence type="ECO:0000256" key="3">
    <source>
        <dbReference type="ARBA" id="ARBA00022989"/>
    </source>
</evidence>
<evidence type="ECO:0008006" key="9">
    <source>
        <dbReference type="Google" id="ProtNLM"/>
    </source>
</evidence>
<dbReference type="Proteomes" id="UP000036947">
    <property type="component" value="Unassembled WGS sequence"/>
</dbReference>